<dbReference type="InterPro" id="IPR016195">
    <property type="entry name" value="Pol/histidinol_Pase-like"/>
</dbReference>
<dbReference type="SUPFAM" id="SSF89550">
    <property type="entry name" value="PHP domain-like"/>
    <property type="match status" value="1"/>
</dbReference>
<dbReference type="AlphaFoldDB" id="A0A1H7CIX9"/>
<dbReference type="CDD" id="cd07438">
    <property type="entry name" value="PHP_HisPPase_AMP"/>
    <property type="match status" value="1"/>
</dbReference>
<dbReference type="PANTHER" id="PTHR42924">
    <property type="entry name" value="EXONUCLEASE"/>
    <property type="match status" value="1"/>
</dbReference>
<sequence>MEYWLDLHMHSNNSNDGEFSPEQLMESCSAANLKTVAVTDHNSVSGVRYAEVAANKFGMKLITGIELDCTYLGCNLHLLGYGIDSSAEIFSKIETTVHAQEKQASRQYMKLIKDLGIVFDEQQVMKLAVRGVVTAEILAEVALSDRRNDENILLQPYRSGGSRSDNPYVNFYWDFCAQGKAAHVPMQFMKLGEAIKIIHDTGGAAVLAHPGANIGVDEKLAEGIIDEGIDGIEVYSSYHDIETVEFYRKKCKEYDLLATIGSDFHGATKPAIHLGEMGMEKEPEILSRLLRLIHDRQEHNKKSDL</sequence>
<reference evidence="2 3" key="1">
    <citation type="submission" date="2016-10" db="EMBL/GenBank/DDBJ databases">
        <authorList>
            <person name="de Groot N.N."/>
        </authorList>
    </citation>
    <scope>NUCLEOTIDE SEQUENCE [LARGE SCALE GENOMIC DNA]</scope>
    <source>
        <strain evidence="2 3">DSM 2179</strain>
    </source>
</reference>
<gene>
    <name evidence="2" type="ORF">SAMN05660742_12254</name>
</gene>
<organism evidence="2 3">
    <name type="scientific">Propionispira arboris</name>
    <dbReference type="NCBI Taxonomy" id="84035"/>
    <lineage>
        <taxon>Bacteria</taxon>
        <taxon>Bacillati</taxon>
        <taxon>Bacillota</taxon>
        <taxon>Negativicutes</taxon>
        <taxon>Selenomonadales</taxon>
        <taxon>Selenomonadaceae</taxon>
        <taxon>Propionispira</taxon>
    </lineage>
</organism>
<dbReference type="GO" id="GO:0035312">
    <property type="term" value="F:5'-3' DNA exonuclease activity"/>
    <property type="evidence" value="ECO:0007669"/>
    <property type="project" value="TreeGrafter"/>
</dbReference>
<evidence type="ECO:0000313" key="3">
    <source>
        <dbReference type="Proteomes" id="UP000199662"/>
    </source>
</evidence>
<keyword evidence="3" id="KW-1185">Reference proteome</keyword>
<dbReference type="RefSeq" id="WP_091834808.1">
    <property type="nucleotide sequence ID" value="NZ_FNZK01000022.1"/>
</dbReference>
<dbReference type="InterPro" id="IPR003141">
    <property type="entry name" value="Pol/His_phosphatase_N"/>
</dbReference>
<accession>A0A1H7CIX9</accession>
<dbReference type="EMBL" id="FNZK01000022">
    <property type="protein sequence ID" value="SEJ89601.1"/>
    <property type="molecule type" value="Genomic_DNA"/>
</dbReference>
<dbReference type="STRING" id="84035.SAMN05660742_12254"/>
<protein>
    <recommendedName>
        <fullName evidence="1">Polymerase/histidinol phosphatase N-terminal domain-containing protein</fullName>
    </recommendedName>
</protein>
<dbReference type="Gene3D" id="3.20.20.140">
    <property type="entry name" value="Metal-dependent hydrolases"/>
    <property type="match status" value="1"/>
</dbReference>
<feature type="domain" description="Polymerase/histidinol phosphatase N-terminal" evidence="1">
    <location>
        <begin position="5"/>
        <end position="71"/>
    </location>
</feature>
<name>A0A1H7CIX9_9FIRM</name>
<evidence type="ECO:0000313" key="2">
    <source>
        <dbReference type="EMBL" id="SEJ89601.1"/>
    </source>
</evidence>
<dbReference type="Gene3D" id="1.10.150.650">
    <property type="match status" value="1"/>
</dbReference>
<dbReference type="GO" id="GO:0004534">
    <property type="term" value="F:5'-3' RNA exonuclease activity"/>
    <property type="evidence" value="ECO:0007669"/>
    <property type="project" value="TreeGrafter"/>
</dbReference>
<dbReference type="Proteomes" id="UP000199662">
    <property type="component" value="Unassembled WGS sequence"/>
</dbReference>
<dbReference type="Pfam" id="PF02811">
    <property type="entry name" value="PHP"/>
    <property type="match status" value="1"/>
</dbReference>
<dbReference type="PANTHER" id="PTHR42924:SF3">
    <property type="entry name" value="POLYMERASE_HISTIDINOL PHOSPHATASE N-TERMINAL DOMAIN-CONTAINING PROTEIN"/>
    <property type="match status" value="1"/>
</dbReference>
<dbReference type="SMART" id="SM00481">
    <property type="entry name" value="POLIIIAc"/>
    <property type="match status" value="1"/>
</dbReference>
<evidence type="ECO:0000259" key="1">
    <source>
        <dbReference type="SMART" id="SM00481"/>
    </source>
</evidence>
<dbReference type="InterPro" id="IPR052018">
    <property type="entry name" value="PHP_domain"/>
</dbReference>
<dbReference type="InterPro" id="IPR004013">
    <property type="entry name" value="PHP_dom"/>
</dbReference>
<proteinExistence type="predicted"/>